<proteinExistence type="predicted"/>
<feature type="region of interest" description="Disordered" evidence="1">
    <location>
        <begin position="173"/>
        <end position="210"/>
    </location>
</feature>
<evidence type="ECO:0000256" key="1">
    <source>
        <dbReference type="SAM" id="MobiDB-lite"/>
    </source>
</evidence>
<evidence type="ECO:0000313" key="2">
    <source>
        <dbReference type="EMBL" id="KAF2811124.1"/>
    </source>
</evidence>
<dbReference type="GeneID" id="54460730"/>
<protein>
    <submittedName>
        <fullName evidence="2 4">Uncharacterized protein</fullName>
    </submittedName>
</protein>
<dbReference type="Proteomes" id="UP000504636">
    <property type="component" value="Unplaced"/>
</dbReference>
<keyword evidence="3" id="KW-1185">Reference proteome</keyword>
<evidence type="ECO:0000313" key="4">
    <source>
        <dbReference type="RefSeq" id="XP_033578088.1"/>
    </source>
</evidence>
<organism evidence="2">
    <name type="scientific">Mytilinidion resinicola</name>
    <dbReference type="NCBI Taxonomy" id="574789"/>
    <lineage>
        <taxon>Eukaryota</taxon>
        <taxon>Fungi</taxon>
        <taxon>Dikarya</taxon>
        <taxon>Ascomycota</taxon>
        <taxon>Pezizomycotina</taxon>
        <taxon>Dothideomycetes</taxon>
        <taxon>Pleosporomycetidae</taxon>
        <taxon>Mytilinidiales</taxon>
        <taxon>Mytilinidiaceae</taxon>
        <taxon>Mytilinidion</taxon>
    </lineage>
</organism>
<name>A0A6A6YSW0_9PEZI</name>
<dbReference type="RefSeq" id="XP_033578088.1">
    <property type="nucleotide sequence ID" value="XM_033719837.1"/>
</dbReference>
<accession>A0A6A6YSW0</accession>
<reference evidence="4" key="2">
    <citation type="submission" date="2020-04" db="EMBL/GenBank/DDBJ databases">
        <authorList>
            <consortium name="NCBI Genome Project"/>
        </authorList>
    </citation>
    <scope>NUCLEOTIDE SEQUENCE</scope>
    <source>
        <strain evidence="4">CBS 304.34</strain>
    </source>
</reference>
<dbReference type="AlphaFoldDB" id="A0A6A6YSW0"/>
<reference evidence="4" key="3">
    <citation type="submission" date="2025-04" db="UniProtKB">
        <authorList>
            <consortium name="RefSeq"/>
        </authorList>
    </citation>
    <scope>IDENTIFICATION</scope>
    <source>
        <strain evidence="4">CBS 304.34</strain>
    </source>
</reference>
<sequence length="210" mass="23885">MRYYYVLTPKRWIMEDGDTFTLESLTLRREEKQARGDREERARWEAEQQLMGDRERRAREETERKEKEAVKARELEQQRAREQQRQLEHENELRRQREIIEQQEEANKALAKRAAGVRTLTNSVAGLDTALTGQNSVPGVLEQAINTAQNGGGTSTFEVKWQTPGKAPVEMSLKVGPARNGNGAGTAEIEDAGDSIEEIEDEGDSDEEIE</sequence>
<gene>
    <name evidence="2 4" type="ORF">BDZ99DRAFT_462396</name>
</gene>
<dbReference type="EMBL" id="MU003699">
    <property type="protein sequence ID" value="KAF2811124.1"/>
    <property type="molecule type" value="Genomic_DNA"/>
</dbReference>
<evidence type="ECO:0000313" key="3">
    <source>
        <dbReference type="Proteomes" id="UP000504636"/>
    </source>
</evidence>
<reference evidence="2 4" key="1">
    <citation type="journal article" date="2020" name="Stud. Mycol.">
        <title>101 Dothideomycetes genomes: a test case for predicting lifestyles and emergence of pathogens.</title>
        <authorList>
            <person name="Haridas S."/>
            <person name="Albert R."/>
            <person name="Binder M."/>
            <person name="Bloem J."/>
            <person name="Labutti K."/>
            <person name="Salamov A."/>
            <person name="Andreopoulos B."/>
            <person name="Baker S."/>
            <person name="Barry K."/>
            <person name="Bills G."/>
            <person name="Bluhm B."/>
            <person name="Cannon C."/>
            <person name="Castanera R."/>
            <person name="Culley D."/>
            <person name="Daum C."/>
            <person name="Ezra D."/>
            <person name="Gonzalez J."/>
            <person name="Henrissat B."/>
            <person name="Kuo A."/>
            <person name="Liang C."/>
            <person name="Lipzen A."/>
            <person name="Lutzoni F."/>
            <person name="Magnuson J."/>
            <person name="Mondo S."/>
            <person name="Nolan M."/>
            <person name="Ohm R."/>
            <person name="Pangilinan J."/>
            <person name="Park H.-J."/>
            <person name="Ramirez L."/>
            <person name="Alfaro M."/>
            <person name="Sun H."/>
            <person name="Tritt A."/>
            <person name="Yoshinaga Y."/>
            <person name="Zwiers L.-H."/>
            <person name="Turgeon B."/>
            <person name="Goodwin S."/>
            <person name="Spatafora J."/>
            <person name="Crous P."/>
            <person name="Grigoriev I."/>
        </authorList>
    </citation>
    <scope>NUCLEOTIDE SEQUENCE</scope>
    <source>
        <strain evidence="2 4">CBS 304.34</strain>
    </source>
</reference>
<feature type="compositionally biased region" description="Acidic residues" evidence="1">
    <location>
        <begin position="188"/>
        <end position="210"/>
    </location>
</feature>
<feature type="region of interest" description="Disordered" evidence="1">
    <location>
        <begin position="29"/>
        <end position="92"/>
    </location>
</feature>